<dbReference type="AlphaFoldDB" id="A0A5B0G5D9"/>
<gene>
    <name evidence="1" type="ORF">FVF58_43665</name>
</gene>
<dbReference type="EMBL" id="VTUZ01000055">
    <property type="protein sequence ID" value="KAA0998627.1"/>
    <property type="molecule type" value="Genomic_DNA"/>
</dbReference>
<evidence type="ECO:0000313" key="2">
    <source>
        <dbReference type="Proteomes" id="UP000325273"/>
    </source>
</evidence>
<dbReference type="RefSeq" id="WP_149675816.1">
    <property type="nucleotide sequence ID" value="NZ_VTUZ01000055.1"/>
</dbReference>
<sequence length="69" mass="7725">MDMVKEKEVFIVDTTKQIVAALSAGHLANTTNANFPKPAEIADQAYWIAEATYERLKHYGWIGRARTTA</sequence>
<organism evidence="1 2">
    <name type="scientific">Paraburkholderia panacisoli</name>
    <dbReference type="NCBI Taxonomy" id="2603818"/>
    <lineage>
        <taxon>Bacteria</taxon>
        <taxon>Pseudomonadati</taxon>
        <taxon>Pseudomonadota</taxon>
        <taxon>Betaproteobacteria</taxon>
        <taxon>Burkholderiales</taxon>
        <taxon>Burkholderiaceae</taxon>
        <taxon>Paraburkholderia</taxon>
    </lineage>
</organism>
<keyword evidence="2" id="KW-1185">Reference proteome</keyword>
<protein>
    <submittedName>
        <fullName evidence="1">Uncharacterized protein</fullName>
    </submittedName>
</protein>
<comment type="caution">
    <text evidence="1">The sequence shown here is derived from an EMBL/GenBank/DDBJ whole genome shotgun (WGS) entry which is preliminary data.</text>
</comment>
<accession>A0A5B0G5D9</accession>
<name>A0A5B0G5D9_9BURK</name>
<evidence type="ECO:0000313" key="1">
    <source>
        <dbReference type="EMBL" id="KAA0998627.1"/>
    </source>
</evidence>
<proteinExistence type="predicted"/>
<dbReference type="Proteomes" id="UP000325273">
    <property type="component" value="Unassembled WGS sequence"/>
</dbReference>
<reference evidence="1 2" key="1">
    <citation type="submission" date="2019-08" db="EMBL/GenBank/DDBJ databases">
        <title>Paraburkholderia sp. DCY113.</title>
        <authorList>
            <person name="Kang J."/>
        </authorList>
    </citation>
    <scope>NUCLEOTIDE SEQUENCE [LARGE SCALE GENOMIC DNA]</scope>
    <source>
        <strain evidence="1 2">DCY113</strain>
    </source>
</reference>